<feature type="repeat" description="Pumilio" evidence="2">
    <location>
        <begin position="481"/>
        <end position="516"/>
    </location>
</feature>
<feature type="repeat" description="Pumilio" evidence="2">
    <location>
        <begin position="445"/>
        <end position="480"/>
    </location>
</feature>
<dbReference type="Pfam" id="PF00806">
    <property type="entry name" value="PUF"/>
    <property type="match status" value="7"/>
</dbReference>
<evidence type="ECO:0000256" key="1">
    <source>
        <dbReference type="ARBA" id="ARBA00022737"/>
    </source>
</evidence>
<keyword evidence="1" id="KW-0677">Repeat</keyword>
<feature type="region of interest" description="Disordered" evidence="3">
    <location>
        <begin position="1"/>
        <end position="62"/>
    </location>
</feature>
<dbReference type="AlphaFoldDB" id="A0A2N5RYP7"/>
<dbReference type="GO" id="GO:0003730">
    <property type="term" value="F:mRNA 3'-UTR binding"/>
    <property type="evidence" value="ECO:0007669"/>
    <property type="project" value="TreeGrafter"/>
</dbReference>
<feature type="domain" description="PUM-HD" evidence="4">
    <location>
        <begin position="389"/>
        <end position="692"/>
    </location>
</feature>
<gene>
    <name evidence="5" type="ORF">PCASD_25415</name>
</gene>
<evidence type="ECO:0000259" key="4">
    <source>
        <dbReference type="PROSITE" id="PS50303"/>
    </source>
</evidence>
<proteinExistence type="predicted"/>
<dbReference type="SUPFAM" id="SSF48371">
    <property type="entry name" value="ARM repeat"/>
    <property type="match status" value="1"/>
</dbReference>
<dbReference type="EMBL" id="PGCI01001255">
    <property type="protein sequence ID" value="PLW06101.1"/>
    <property type="molecule type" value="Genomic_DNA"/>
</dbReference>
<evidence type="ECO:0000256" key="3">
    <source>
        <dbReference type="SAM" id="MobiDB-lite"/>
    </source>
</evidence>
<dbReference type="PROSITE" id="PS50303">
    <property type="entry name" value="PUM_HD"/>
    <property type="match status" value="1"/>
</dbReference>
<accession>A0A2N5RYP7</accession>
<dbReference type="Gene3D" id="1.25.10.10">
    <property type="entry name" value="Leucine-rich Repeat Variant"/>
    <property type="match status" value="2"/>
</dbReference>
<feature type="repeat" description="Pumilio" evidence="2">
    <location>
        <begin position="409"/>
        <end position="444"/>
    </location>
</feature>
<dbReference type="PROSITE" id="PS50302">
    <property type="entry name" value="PUM"/>
    <property type="match status" value="4"/>
</dbReference>
<dbReference type="InterPro" id="IPR016024">
    <property type="entry name" value="ARM-type_fold"/>
</dbReference>
<comment type="caution">
    <text evidence="5">The sequence shown here is derived from an EMBL/GenBank/DDBJ whole genome shotgun (WGS) entry which is preliminary data.</text>
</comment>
<dbReference type="InterPro" id="IPR001313">
    <property type="entry name" value="Pumilio_RNA-bd_rpt"/>
</dbReference>
<name>A0A2N5RYP7_9BASI</name>
<dbReference type="InterPro" id="IPR033133">
    <property type="entry name" value="PUM-HD"/>
</dbReference>
<feature type="repeat" description="Pumilio" evidence="2">
    <location>
        <begin position="564"/>
        <end position="599"/>
    </location>
</feature>
<dbReference type="InterPro" id="IPR011989">
    <property type="entry name" value="ARM-like"/>
</dbReference>
<evidence type="ECO:0000313" key="6">
    <source>
        <dbReference type="Proteomes" id="UP000235392"/>
    </source>
</evidence>
<sequence length="733" mass="79300">MPTSRPSVAGPGAIGDREGARRNSWEPWTTDVDSARTGQDSGPHSMSIKAAARRASEFSAGGRTLGAHSRARHRLSAVANLSVPEIGGTGTNFSALRRASQPACVPFSPGTSNLSSSMNSLSIGTENLPSSRASFNAGTPASAIRNSALAAHRPSLPAFAAANQLGSTSSHHDSLTSLELSAAVAYGQGYDYRRDSGYGPSPPIVTSTESRRDSHASQMAAATDLNNIRRTQSAWHIHDAFAAAPQIRHSSFSFMPNQAAGIAGLSHGMHVGNYGTGGYAGHLAGAYNPSLMSMDAMLNTGHVLTQQQLLVEARRQSMNLQNMDLNGYGNAQYANSVPYHMHPAVMAGNMGPRGGPIPGSMSSGKPASASHRNQSVVSHKSSFDSGRVSRSAVLEEFRSNKHRRWELKDMTGLIVEFAGDQLGSRHIQSKLDTATPEEKTIVFEEIYPHVLQLSMDVFANYVVQKFFEQGSEAQKAKLADSLRGHILPLSLQMYGCRVIQKALESIQVPQQHLLIKELEGEVIQCAKDQNANPRPPKIFGAYRLVLQKVFEHMPDEQTKPLLEELHRFSNNLMTDQYGNYVAQWIITDGKKDDAAAMLANSNVVEKAILKSTDEEKKDMIDEILAPRPDGTSTVGIMLKDAFANFPLQKFLQAAKEPQRAQLFAQVAEQLADMKKYSLSYGKYLVAIEKLVNNEKANVQFNANISLTNSLSNNITANIPVASPIAPSVTQIAV</sequence>
<dbReference type="GO" id="GO:0000288">
    <property type="term" value="P:nuclear-transcribed mRNA catabolic process, deadenylation-dependent decay"/>
    <property type="evidence" value="ECO:0007669"/>
    <property type="project" value="TreeGrafter"/>
</dbReference>
<dbReference type="PANTHER" id="PTHR12537:SF12">
    <property type="entry name" value="MATERNAL PROTEIN PUMILIO"/>
    <property type="match status" value="1"/>
</dbReference>
<reference evidence="5 6" key="1">
    <citation type="submission" date="2017-11" db="EMBL/GenBank/DDBJ databases">
        <title>De novo assembly and phasing of dikaryotic genomes from two isolates of Puccinia coronata f. sp. avenae, the causal agent of oat crown rust.</title>
        <authorList>
            <person name="Miller M.E."/>
            <person name="Zhang Y."/>
            <person name="Omidvar V."/>
            <person name="Sperschneider J."/>
            <person name="Schwessinger B."/>
            <person name="Raley C."/>
            <person name="Palmer J.M."/>
            <person name="Garnica D."/>
            <person name="Upadhyaya N."/>
            <person name="Rathjen J."/>
            <person name="Taylor J.M."/>
            <person name="Park R.F."/>
            <person name="Dodds P.N."/>
            <person name="Hirsch C.D."/>
            <person name="Kianian S.F."/>
            <person name="Figueroa M."/>
        </authorList>
    </citation>
    <scope>NUCLEOTIDE SEQUENCE [LARGE SCALE GENOMIC DNA]</scope>
    <source>
        <strain evidence="5">12SD80</strain>
    </source>
</reference>
<dbReference type="Proteomes" id="UP000235392">
    <property type="component" value="Unassembled WGS sequence"/>
</dbReference>
<evidence type="ECO:0000313" key="5">
    <source>
        <dbReference type="EMBL" id="PLW06101.1"/>
    </source>
</evidence>
<feature type="compositionally biased region" description="Basic and acidic residues" evidence="3">
    <location>
        <begin position="15"/>
        <end position="24"/>
    </location>
</feature>
<organism evidence="5 6">
    <name type="scientific">Puccinia coronata f. sp. avenae</name>
    <dbReference type="NCBI Taxonomy" id="200324"/>
    <lineage>
        <taxon>Eukaryota</taxon>
        <taxon>Fungi</taxon>
        <taxon>Dikarya</taxon>
        <taxon>Basidiomycota</taxon>
        <taxon>Pucciniomycotina</taxon>
        <taxon>Pucciniomycetes</taxon>
        <taxon>Pucciniales</taxon>
        <taxon>Pucciniaceae</taxon>
        <taxon>Puccinia</taxon>
    </lineage>
</organism>
<evidence type="ECO:0000256" key="2">
    <source>
        <dbReference type="PROSITE-ProRule" id="PRU00317"/>
    </source>
</evidence>
<dbReference type="PANTHER" id="PTHR12537">
    <property type="entry name" value="RNA BINDING PROTEIN PUMILIO-RELATED"/>
    <property type="match status" value="1"/>
</dbReference>
<dbReference type="GO" id="GO:0005737">
    <property type="term" value="C:cytoplasm"/>
    <property type="evidence" value="ECO:0007669"/>
    <property type="project" value="TreeGrafter"/>
</dbReference>
<dbReference type="SMART" id="SM00025">
    <property type="entry name" value="Pumilio"/>
    <property type="match status" value="6"/>
</dbReference>
<protein>
    <recommendedName>
        <fullName evidence="4">PUM-HD domain-containing protein</fullName>
    </recommendedName>
</protein>